<dbReference type="Proteomes" id="UP000011134">
    <property type="component" value="Unassembled WGS sequence"/>
</dbReference>
<dbReference type="AlphaFoldDB" id="L8JDR4"/>
<dbReference type="PATRIC" id="fig|1056511.3.peg.2231"/>
<protein>
    <submittedName>
        <fullName evidence="1">Uncharacterized protein</fullName>
    </submittedName>
</protein>
<dbReference type="EMBL" id="AMZO01000016">
    <property type="protein sequence ID" value="ELR65659.1"/>
    <property type="molecule type" value="Genomic_DNA"/>
</dbReference>
<reference evidence="1 2" key="1">
    <citation type="submission" date="2012-12" db="EMBL/GenBank/DDBJ databases">
        <title>Genome Assembly of Photobacterium sp. AK15.</title>
        <authorList>
            <person name="Khatri I."/>
            <person name="Vaidya B."/>
            <person name="Srinivas T.N.R."/>
            <person name="Subramanian S."/>
            <person name="Pinnaka A."/>
        </authorList>
    </citation>
    <scope>NUCLEOTIDE SEQUENCE [LARGE SCALE GENOMIC DNA]</scope>
    <source>
        <strain evidence="1 2">AK15</strain>
    </source>
</reference>
<proteinExistence type="predicted"/>
<comment type="caution">
    <text evidence="1">The sequence shown here is derived from an EMBL/GenBank/DDBJ whole genome shotgun (WGS) entry which is preliminary data.</text>
</comment>
<organism evidence="1 2">
    <name type="scientific">Photobacterium marinum</name>
    <dbReference type="NCBI Taxonomy" id="1056511"/>
    <lineage>
        <taxon>Bacteria</taxon>
        <taxon>Pseudomonadati</taxon>
        <taxon>Pseudomonadota</taxon>
        <taxon>Gammaproteobacteria</taxon>
        <taxon>Vibrionales</taxon>
        <taxon>Vibrionaceae</taxon>
        <taxon>Photobacterium</taxon>
    </lineage>
</organism>
<gene>
    <name evidence="1" type="ORF">C942_00742</name>
</gene>
<accession>L8JDR4</accession>
<evidence type="ECO:0000313" key="1">
    <source>
        <dbReference type="EMBL" id="ELR65659.1"/>
    </source>
</evidence>
<name>L8JDR4_9GAMM</name>
<keyword evidence="2" id="KW-1185">Reference proteome</keyword>
<evidence type="ECO:0000313" key="2">
    <source>
        <dbReference type="Proteomes" id="UP000011134"/>
    </source>
</evidence>
<sequence>MLFSLNLLGVALGLLLIFTPSNAREYSEIICLCFAFSSCSLLALKHFYPTILAKTDTRSNKIVVPLR</sequence>